<gene>
    <name evidence="1" type="ORF">O181_054715</name>
</gene>
<dbReference type="AlphaFoldDB" id="A0A9Q3E9C1"/>
<proteinExistence type="predicted"/>
<dbReference type="Proteomes" id="UP000765509">
    <property type="component" value="Unassembled WGS sequence"/>
</dbReference>
<accession>A0A9Q3E9C1</accession>
<dbReference type="EMBL" id="AVOT02024379">
    <property type="protein sequence ID" value="MBW0515000.1"/>
    <property type="molecule type" value="Genomic_DNA"/>
</dbReference>
<evidence type="ECO:0000313" key="2">
    <source>
        <dbReference type="Proteomes" id="UP000765509"/>
    </source>
</evidence>
<name>A0A9Q3E9C1_9BASI</name>
<protein>
    <submittedName>
        <fullName evidence="1">Uncharacterized protein</fullName>
    </submittedName>
</protein>
<keyword evidence="2" id="KW-1185">Reference proteome</keyword>
<organism evidence="1 2">
    <name type="scientific">Austropuccinia psidii MF-1</name>
    <dbReference type="NCBI Taxonomy" id="1389203"/>
    <lineage>
        <taxon>Eukaryota</taxon>
        <taxon>Fungi</taxon>
        <taxon>Dikarya</taxon>
        <taxon>Basidiomycota</taxon>
        <taxon>Pucciniomycotina</taxon>
        <taxon>Pucciniomycetes</taxon>
        <taxon>Pucciniales</taxon>
        <taxon>Sphaerophragmiaceae</taxon>
        <taxon>Austropuccinia</taxon>
    </lineage>
</organism>
<comment type="caution">
    <text evidence="1">The sequence shown here is derived from an EMBL/GenBank/DDBJ whole genome shotgun (WGS) entry which is preliminary data.</text>
</comment>
<sequence length="125" mass="14049">MLLLNVHKTCSGLGHLFRKQLKYNVEASYMLTAKVPFPLHQITSIIMEQGTSTLDYILSGTCFIKYNVEASYMLTAKVPFPLHQITSIIMEQGTSTLDYILSGTCFTMTKLSSNISTSTTWFLTH</sequence>
<reference evidence="1" key="1">
    <citation type="submission" date="2021-03" db="EMBL/GenBank/DDBJ databases">
        <title>Draft genome sequence of rust myrtle Austropuccinia psidii MF-1, a brazilian biotype.</title>
        <authorList>
            <person name="Quecine M.C."/>
            <person name="Pachon D.M.R."/>
            <person name="Bonatelli M.L."/>
            <person name="Correr F.H."/>
            <person name="Franceschini L.M."/>
            <person name="Leite T.F."/>
            <person name="Margarido G.R.A."/>
            <person name="Almeida C.A."/>
            <person name="Ferrarezi J.A."/>
            <person name="Labate C.A."/>
        </authorList>
    </citation>
    <scope>NUCLEOTIDE SEQUENCE</scope>
    <source>
        <strain evidence="1">MF-1</strain>
    </source>
</reference>
<evidence type="ECO:0000313" key="1">
    <source>
        <dbReference type="EMBL" id="MBW0515000.1"/>
    </source>
</evidence>